<name>A0A3A2Z1G3_9EURO</name>
<feature type="compositionally biased region" description="Basic residues" evidence="1">
    <location>
        <begin position="22"/>
        <end position="33"/>
    </location>
</feature>
<feature type="compositionally biased region" description="Basic and acidic residues" evidence="1">
    <location>
        <begin position="1"/>
        <end position="10"/>
    </location>
</feature>
<sequence>MPFRDIERHSGSLPPITPLQQGRRHAPSHHKARAAPSDRSASSAQSLAMPGNWPLHESSQQRECDKLGPDREGTECRPGY</sequence>
<protein>
    <submittedName>
        <fullName evidence="2">Uncharacterized protein</fullName>
    </submittedName>
</protein>
<dbReference type="EMBL" id="MVGC01003796">
    <property type="protein sequence ID" value="RJE16580.1"/>
    <property type="molecule type" value="Genomic_DNA"/>
</dbReference>
<keyword evidence="3" id="KW-1185">Reference proteome</keyword>
<dbReference type="AlphaFoldDB" id="A0A3A2Z1G3"/>
<feature type="region of interest" description="Disordered" evidence="1">
    <location>
        <begin position="1"/>
        <end position="80"/>
    </location>
</feature>
<accession>A0A3A2Z1G3</accession>
<comment type="caution">
    <text evidence="2">The sequence shown here is derived from an EMBL/GenBank/DDBJ whole genome shotgun (WGS) entry which is preliminary data.</text>
</comment>
<reference evidence="3" key="1">
    <citation type="submission" date="2017-02" db="EMBL/GenBank/DDBJ databases">
        <authorList>
            <person name="Tafer H."/>
            <person name="Lopandic K."/>
        </authorList>
    </citation>
    <scope>NUCLEOTIDE SEQUENCE [LARGE SCALE GENOMIC DNA]</scope>
    <source>
        <strain evidence="3">CBS 366.77</strain>
    </source>
</reference>
<proteinExistence type="predicted"/>
<gene>
    <name evidence="2" type="ORF">PHISCL_11083</name>
</gene>
<dbReference type="Proteomes" id="UP000266188">
    <property type="component" value="Unassembled WGS sequence"/>
</dbReference>
<feature type="compositionally biased region" description="Low complexity" evidence="1">
    <location>
        <begin position="34"/>
        <end position="48"/>
    </location>
</feature>
<feature type="non-terminal residue" evidence="2">
    <location>
        <position position="80"/>
    </location>
</feature>
<organism evidence="2 3">
    <name type="scientific">Aspergillus sclerotialis</name>
    <dbReference type="NCBI Taxonomy" id="2070753"/>
    <lineage>
        <taxon>Eukaryota</taxon>
        <taxon>Fungi</taxon>
        <taxon>Dikarya</taxon>
        <taxon>Ascomycota</taxon>
        <taxon>Pezizomycotina</taxon>
        <taxon>Eurotiomycetes</taxon>
        <taxon>Eurotiomycetidae</taxon>
        <taxon>Eurotiales</taxon>
        <taxon>Aspergillaceae</taxon>
        <taxon>Aspergillus</taxon>
        <taxon>Aspergillus subgen. Polypaecilum</taxon>
    </lineage>
</organism>
<evidence type="ECO:0000256" key="1">
    <source>
        <dbReference type="SAM" id="MobiDB-lite"/>
    </source>
</evidence>
<feature type="compositionally biased region" description="Basic and acidic residues" evidence="1">
    <location>
        <begin position="59"/>
        <end position="80"/>
    </location>
</feature>
<evidence type="ECO:0000313" key="3">
    <source>
        <dbReference type="Proteomes" id="UP000266188"/>
    </source>
</evidence>
<evidence type="ECO:0000313" key="2">
    <source>
        <dbReference type="EMBL" id="RJE16580.1"/>
    </source>
</evidence>